<dbReference type="Gene3D" id="3.10.310.30">
    <property type="match status" value="1"/>
</dbReference>
<dbReference type="PANTHER" id="PTHR46922:SF4">
    <property type="entry name" value="DHHA1 DOMAIN PROTEIN"/>
    <property type="match status" value="1"/>
</dbReference>
<dbReference type="KEGG" id="mbah:HYN46_08180"/>
<sequence>MTKPLVIYHGKCADGFTAAWVFYKKFGNSVDFHPGVFSEAPPDATDRIVYLVDFSYKRAVVEAMISIATKVVLIDHHKTALEDLAGLEDLEWFTDNNRSGAQLAWDYLYPLEDSPLLVKYVQDRDLWQFQLDHTREITSYVFAFDQTFENWDKLDQVISKDLNVAIQAGNAMALKQRKDLRDILDQVTRTMEIAGHLVPTANVPFTFSSDAGHILSEGHPFAACYTDTKDHRAFSLRSNDAGLDVAVIAAEFGGGGHRNAAGFKVPRNHPLAML</sequence>
<dbReference type="InterPro" id="IPR038763">
    <property type="entry name" value="DHH_sf"/>
</dbReference>
<evidence type="ECO:0000313" key="1">
    <source>
        <dbReference type="EMBL" id="AXI02814.1"/>
    </source>
</evidence>
<dbReference type="RefSeq" id="WP_114898924.1">
    <property type="nucleotide sequence ID" value="NZ_CP031222.1"/>
</dbReference>
<dbReference type="Proteomes" id="UP000253940">
    <property type="component" value="Chromosome"/>
</dbReference>
<dbReference type="EMBL" id="CP031222">
    <property type="protein sequence ID" value="AXI02814.1"/>
    <property type="molecule type" value="Genomic_DNA"/>
</dbReference>
<keyword evidence="2" id="KW-1185">Reference proteome</keyword>
<name>A0A345P6A5_9GAMM</name>
<accession>A0A345P6A5</accession>
<dbReference type="GO" id="GO:0016787">
    <property type="term" value="F:hydrolase activity"/>
    <property type="evidence" value="ECO:0007669"/>
    <property type="project" value="UniProtKB-KW"/>
</dbReference>
<keyword evidence="1" id="KW-0378">Hydrolase</keyword>
<dbReference type="OrthoDB" id="10630at2"/>
<proteinExistence type="predicted"/>
<dbReference type="SUPFAM" id="SSF64182">
    <property type="entry name" value="DHH phosphoesterases"/>
    <property type="match status" value="1"/>
</dbReference>
<gene>
    <name evidence="1" type="ORF">HYN46_08180</name>
</gene>
<protein>
    <submittedName>
        <fullName evidence="1">Phosphohydrolase</fullName>
    </submittedName>
</protein>
<organism evidence="1 2">
    <name type="scientific">Aquirhabdus parva</name>
    <dbReference type="NCBI Taxonomy" id="2283318"/>
    <lineage>
        <taxon>Bacteria</taxon>
        <taxon>Pseudomonadati</taxon>
        <taxon>Pseudomonadota</taxon>
        <taxon>Gammaproteobacteria</taxon>
        <taxon>Moraxellales</taxon>
        <taxon>Moraxellaceae</taxon>
        <taxon>Aquirhabdus</taxon>
    </lineage>
</organism>
<evidence type="ECO:0000313" key="2">
    <source>
        <dbReference type="Proteomes" id="UP000253940"/>
    </source>
</evidence>
<reference evidence="1 2" key="1">
    <citation type="submission" date="2018-07" db="EMBL/GenBank/DDBJ databases">
        <title>Genome sequencing of Moraxellaceae gen. HYN0046.</title>
        <authorList>
            <person name="Kim M."/>
            <person name="Yi H."/>
        </authorList>
    </citation>
    <scope>NUCLEOTIDE SEQUENCE [LARGE SCALE GENOMIC DNA]</scope>
    <source>
        <strain evidence="1 2">HYN0046</strain>
    </source>
</reference>
<dbReference type="AlphaFoldDB" id="A0A345P6A5"/>
<dbReference type="PANTHER" id="PTHR46922">
    <property type="entry name" value="DHHA1 DOMAIN PROTEIN"/>
    <property type="match status" value="1"/>
</dbReference>